<dbReference type="Gene3D" id="3.40.50.300">
    <property type="entry name" value="P-loop containing nucleotide triphosphate hydrolases"/>
    <property type="match status" value="1"/>
</dbReference>
<organism evidence="10 11">
    <name type="scientific">Mycobacterium kyorinense</name>
    <dbReference type="NCBI Taxonomy" id="487514"/>
    <lineage>
        <taxon>Bacteria</taxon>
        <taxon>Bacillati</taxon>
        <taxon>Actinomycetota</taxon>
        <taxon>Actinomycetes</taxon>
        <taxon>Mycobacteriales</taxon>
        <taxon>Mycobacteriaceae</taxon>
        <taxon>Mycobacterium</taxon>
    </lineage>
</organism>
<keyword evidence="11" id="KW-1185">Reference proteome</keyword>
<dbReference type="InterPro" id="IPR027417">
    <property type="entry name" value="P-loop_NTPase"/>
</dbReference>
<dbReference type="SUPFAM" id="SSF52540">
    <property type="entry name" value="P-loop containing nucleoside triphosphate hydrolases"/>
    <property type="match status" value="1"/>
</dbReference>
<evidence type="ECO:0000256" key="2">
    <source>
        <dbReference type="ARBA" id="ARBA00022679"/>
    </source>
</evidence>
<dbReference type="HAMAP" id="MF_00238">
    <property type="entry name" value="Cytidyl_kinase_type1"/>
    <property type="match status" value="1"/>
</dbReference>
<keyword evidence="2 8" id="KW-0808">Transferase</keyword>
<dbReference type="PANTHER" id="PTHR21299:SF2">
    <property type="entry name" value="CYTIDYLATE KINASE"/>
    <property type="match status" value="1"/>
</dbReference>
<evidence type="ECO:0000259" key="9">
    <source>
        <dbReference type="Pfam" id="PF02224"/>
    </source>
</evidence>
<dbReference type="InterPro" id="IPR003136">
    <property type="entry name" value="Cytidylate_kin"/>
</dbReference>
<comment type="caution">
    <text evidence="10">The sequence shown here is derived from an EMBL/GenBank/DDBJ whole genome shotgun (WGS) entry which is preliminary data.</text>
</comment>
<dbReference type="RefSeq" id="WP_045378772.1">
    <property type="nucleotide sequence ID" value="NZ_BBKA01000052.1"/>
</dbReference>
<reference evidence="10 11" key="1">
    <citation type="submission" date="2016-01" db="EMBL/GenBank/DDBJ databases">
        <title>The new phylogeny of the genus Mycobacterium.</title>
        <authorList>
            <person name="Tarcisio F."/>
            <person name="Conor M."/>
            <person name="Antonella G."/>
            <person name="Elisabetta G."/>
            <person name="Giulia F.S."/>
            <person name="Sara T."/>
            <person name="Anna F."/>
            <person name="Clotilde B."/>
            <person name="Roberto B."/>
            <person name="Veronica D.S."/>
            <person name="Fabio R."/>
            <person name="Monica P."/>
            <person name="Olivier J."/>
            <person name="Enrico T."/>
            <person name="Nicola S."/>
        </authorList>
    </citation>
    <scope>NUCLEOTIDE SEQUENCE [LARGE SCALE GENOMIC DNA]</scope>
    <source>
        <strain evidence="10 11">DSM 45166</strain>
    </source>
</reference>
<comment type="catalytic activity">
    <reaction evidence="7 8">
        <text>CMP + ATP = CDP + ADP</text>
        <dbReference type="Rhea" id="RHEA:11600"/>
        <dbReference type="ChEBI" id="CHEBI:30616"/>
        <dbReference type="ChEBI" id="CHEBI:58069"/>
        <dbReference type="ChEBI" id="CHEBI:60377"/>
        <dbReference type="ChEBI" id="CHEBI:456216"/>
        <dbReference type="EC" id="2.7.4.25"/>
    </reaction>
</comment>
<dbReference type="Pfam" id="PF02224">
    <property type="entry name" value="Cytidylate_kin"/>
    <property type="match status" value="1"/>
</dbReference>
<dbReference type="GO" id="GO:0006220">
    <property type="term" value="P:pyrimidine nucleotide metabolic process"/>
    <property type="evidence" value="ECO:0007669"/>
    <property type="project" value="UniProtKB-UniRule"/>
</dbReference>
<dbReference type="EMBL" id="LQPE01000150">
    <property type="protein sequence ID" value="ORW00013.1"/>
    <property type="molecule type" value="Genomic_DNA"/>
</dbReference>
<evidence type="ECO:0000256" key="6">
    <source>
        <dbReference type="ARBA" id="ARBA00047615"/>
    </source>
</evidence>
<accession>A0A1X1XMD3</accession>
<keyword evidence="8" id="KW-0963">Cytoplasm</keyword>
<evidence type="ECO:0000256" key="5">
    <source>
        <dbReference type="ARBA" id="ARBA00022840"/>
    </source>
</evidence>
<evidence type="ECO:0000256" key="7">
    <source>
        <dbReference type="ARBA" id="ARBA00048478"/>
    </source>
</evidence>
<comment type="similarity">
    <text evidence="1 8">Belongs to the cytidylate kinase family. Type 1 subfamily.</text>
</comment>
<dbReference type="STRING" id="487514.A5707_13880"/>
<dbReference type="OrthoDB" id="9807434at2"/>
<keyword evidence="5 8" id="KW-0067">ATP-binding</keyword>
<dbReference type="GO" id="GO:0015949">
    <property type="term" value="P:nucleobase-containing small molecule interconversion"/>
    <property type="evidence" value="ECO:0007669"/>
    <property type="project" value="TreeGrafter"/>
</dbReference>
<dbReference type="PANTHER" id="PTHR21299">
    <property type="entry name" value="CYTIDYLATE KINASE/PANTOATE-BETA-ALANINE LIGASE"/>
    <property type="match status" value="1"/>
</dbReference>
<comment type="subcellular location">
    <subcellularLocation>
        <location evidence="8">Cytoplasm</location>
    </subcellularLocation>
</comment>
<protein>
    <recommendedName>
        <fullName evidence="8">Cytidylate kinase</fullName>
        <shortName evidence="8">CK</shortName>
        <ecNumber evidence="8">2.7.4.25</ecNumber>
    </recommendedName>
    <alternativeName>
        <fullName evidence="8">Cytidine monophosphate kinase</fullName>
        <shortName evidence="8">CMP kinase</shortName>
    </alternativeName>
</protein>
<sequence length="226" mass="23843">MSVVVAVDGPAGTGKSSVSRGLARGLNARYLDTGAMYRIVTLAVLRAGVDPADEAAVGEVAAGVQLSVGYDPDVDRCCLDSEDVSAEIRGDEVTRAVSAVSSVPAVRARLVELQRALANGGGSIVVEGRDIGTVVLPEADVKIFLTASAETRARRRNDQNIAAGLPDDYEGVLADVRRRDHLDSTRAVSPLRAADDAVVVDTSEMTEAEVVAYLLELVEQRREAVR</sequence>
<evidence type="ECO:0000256" key="3">
    <source>
        <dbReference type="ARBA" id="ARBA00022741"/>
    </source>
</evidence>
<evidence type="ECO:0000256" key="4">
    <source>
        <dbReference type="ARBA" id="ARBA00022777"/>
    </source>
</evidence>
<keyword evidence="4 8" id="KW-0418">Kinase</keyword>
<dbReference type="GO" id="GO:0036430">
    <property type="term" value="F:CMP kinase activity"/>
    <property type="evidence" value="ECO:0007669"/>
    <property type="project" value="RHEA"/>
</dbReference>
<dbReference type="EC" id="2.7.4.25" evidence="8"/>
<evidence type="ECO:0000313" key="11">
    <source>
        <dbReference type="Proteomes" id="UP000193487"/>
    </source>
</evidence>
<evidence type="ECO:0000256" key="1">
    <source>
        <dbReference type="ARBA" id="ARBA00009427"/>
    </source>
</evidence>
<dbReference type="Proteomes" id="UP000193487">
    <property type="component" value="Unassembled WGS sequence"/>
</dbReference>
<dbReference type="GO" id="GO:0005524">
    <property type="term" value="F:ATP binding"/>
    <property type="evidence" value="ECO:0007669"/>
    <property type="project" value="UniProtKB-UniRule"/>
</dbReference>
<comment type="catalytic activity">
    <reaction evidence="6 8">
        <text>dCMP + ATP = dCDP + ADP</text>
        <dbReference type="Rhea" id="RHEA:25094"/>
        <dbReference type="ChEBI" id="CHEBI:30616"/>
        <dbReference type="ChEBI" id="CHEBI:57566"/>
        <dbReference type="ChEBI" id="CHEBI:58593"/>
        <dbReference type="ChEBI" id="CHEBI:456216"/>
        <dbReference type="EC" id="2.7.4.25"/>
    </reaction>
</comment>
<keyword evidence="3 8" id="KW-0547">Nucleotide-binding</keyword>
<feature type="binding site" evidence="8">
    <location>
        <begin position="9"/>
        <end position="17"/>
    </location>
    <ligand>
        <name>ATP</name>
        <dbReference type="ChEBI" id="CHEBI:30616"/>
    </ligand>
</feature>
<dbReference type="GO" id="GO:0036431">
    <property type="term" value="F:dCMP kinase activity"/>
    <property type="evidence" value="ECO:0007669"/>
    <property type="project" value="InterPro"/>
</dbReference>
<name>A0A1X1XMD3_9MYCO</name>
<gene>
    <name evidence="8" type="primary">cmk</name>
    <name evidence="10" type="ORF">AWC14_11075</name>
</gene>
<evidence type="ECO:0000256" key="8">
    <source>
        <dbReference type="HAMAP-Rule" id="MF_00238"/>
    </source>
</evidence>
<evidence type="ECO:0000313" key="10">
    <source>
        <dbReference type="EMBL" id="ORW00013.1"/>
    </source>
</evidence>
<dbReference type="GO" id="GO:0005829">
    <property type="term" value="C:cytosol"/>
    <property type="evidence" value="ECO:0007669"/>
    <property type="project" value="TreeGrafter"/>
</dbReference>
<proteinExistence type="inferred from homology"/>
<dbReference type="InterPro" id="IPR011994">
    <property type="entry name" value="Cytidylate_kinase_dom"/>
</dbReference>
<dbReference type="NCBIfam" id="TIGR00017">
    <property type="entry name" value="cmk"/>
    <property type="match status" value="1"/>
</dbReference>
<dbReference type="CDD" id="cd02020">
    <property type="entry name" value="CMPK"/>
    <property type="match status" value="1"/>
</dbReference>
<dbReference type="AlphaFoldDB" id="A0A1X1XMD3"/>
<feature type="domain" description="Cytidylate kinase" evidence="9">
    <location>
        <begin position="5"/>
        <end position="219"/>
    </location>
</feature>